<keyword evidence="4" id="KW-1185">Reference proteome</keyword>
<dbReference type="InterPro" id="IPR002716">
    <property type="entry name" value="PIN_dom"/>
</dbReference>
<dbReference type="AlphaFoldDB" id="A0AAU9D985"/>
<dbReference type="PANTHER" id="PTHR11603">
    <property type="entry name" value="AAA FAMILY ATPASE"/>
    <property type="match status" value="1"/>
</dbReference>
<keyword evidence="1" id="KW-0472">Membrane</keyword>
<dbReference type="EMBL" id="AP027059">
    <property type="protein sequence ID" value="BDU51183.1"/>
    <property type="molecule type" value="Genomic_DNA"/>
</dbReference>
<dbReference type="PANTHER" id="PTHR11603:SF147">
    <property type="entry name" value="MEMBRANE PROTEIN"/>
    <property type="match status" value="1"/>
</dbReference>
<protein>
    <recommendedName>
        <fullName evidence="2">PIN domain-containing protein</fullName>
    </recommendedName>
</protein>
<keyword evidence="1" id="KW-0812">Transmembrane</keyword>
<name>A0AAU9D985_9FUSO</name>
<accession>A0AAU9D985</accession>
<dbReference type="Gene3D" id="3.40.50.1010">
    <property type="entry name" value="5'-nuclease"/>
    <property type="match status" value="1"/>
</dbReference>
<evidence type="ECO:0000313" key="4">
    <source>
        <dbReference type="Proteomes" id="UP001321582"/>
    </source>
</evidence>
<dbReference type="InterPro" id="IPR029060">
    <property type="entry name" value="PIN-like_dom_sf"/>
</dbReference>
<gene>
    <name evidence="3" type="ORF">HLVA_17520</name>
</gene>
<feature type="transmembrane region" description="Helical" evidence="1">
    <location>
        <begin position="31"/>
        <end position="50"/>
    </location>
</feature>
<organism evidence="3 4">
    <name type="scientific">Haliovirga abyssi</name>
    <dbReference type="NCBI Taxonomy" id="2996794"/>
    <lineage>
        <taxon>Bacteria</taxon>
        <taxon>Fusobacteriati</taxon>
        <taxon>Fusobacteriota</taxon>
        <taxon>Fusobacteriia</taxon>
        <taxon>Fusobacteriales</taxon>
        <taxon>Haliovirgaceae</taxon>
        <taxon>Haliovirga</taxon>
    </lineage>
</organism>
<dbReference type="Pfam" id="PF01850">
    <property type="entry name" value="PIN"/>
    <property type="match status" value="1"/>
</dbReference>
<dbReference type="SMART" id="SM00670">
    <property type="entry name" value="PINc"/>
    <property type="match status" value="1"/>
</dbReference>
<evidence type="ECO:0000259" key="2">
    <source>
        <dbReference type="SMART" id="SM00670"/>
    </source>
</evidence>
<dbReference type="CDD" id="cd09877">
    <property type="entry name" value="PIN_YacL-like"/>
    <property type="match status" value="1"/>
</dbReference>
<dbReference type="SUPFAM" id="SSF88723">
    <property type="entry name" value="PIN domain-like"/>
    <property type="match status" value="1"/>
</dbReference>
<evidence type="ECO:0000256" key="1">
    <source>
        <dbReference type="SAM" id="Phobius"/>
    </source>
</evidence>
<keyword evidence="1" id="KW-1133">Transmembrane helix</keyword>
<dbReference type="KEGG" id="haby:HLVA_17520"/>
<evidence type="ECO:0000313" key="3">
    <source>
        <dbReference type="EMBL" id="BDU51183.1"/>
    </source>
</evidence>
<feature type="domain" description="PIN" evidence="2">
    <location>
        <begin position="66"/>
        <end position="172"/>
    </location>
</feature>
<feature type="transmembrane region" description="Helical" evidence="1">
    <location>
        <begin position="7"/>
        <end position="25"/>
    </location>
</feature>
<dbReference type="InterPro" id="IPR052041">
    <property type="entry name" value="Nucleic_acid_metab_PIN/TRAM"/>
</dbReference>
<proteinExistence type="predicted"/>
<sequence>MNVRGLILILVNVFLFYKASNFFMLRDKSVYILFGVVAGWGIEYFIDVVMKAYKEKKSVKSEKTGRGKILDSSAIIDGRILDILETGFVEGEIIIPNFVLEELQYLADSEDNMKRARGRRGLDLIKSIQANKSNKVVVEDKDYKIKEVDAKLVKLGKELNGDVVTTDYNLNKVATIQGVKVLNINKLSNALKPVVIPNEELEIELIKKGDRDGQAVGYLHDGTMVVAEDGGPFLGRTITLVVTSVYPTAAGRMIFGKIKRR</sequence>
<dbReference type="RefSeq" id="WP_307904023.1">
    <property type="nucleotide sequence ID" value="NZ_AP027059.1"/>
</dbReference>
<dbReference type="Proteomes" id="UP001321582">
    <property type="component" value="Chromosome"/>
</dbReference>
<reference evidence="3 4" key="1">
    <citation type="submission" date="2022-11" db="EMBL/GenBank/DDBJ databases">
        <title>Haliovirga abyssi gen. nov., sp. nov., a mesophilic fermentative bacterium isolated from the Iheya North hydrothermal field and the proposal of Haliovirgaceae fam. nov.</title>
        <authorList>
            <person name="Miyazaki U."/>
            <person name="Tame A."/>
            <person name="Miyazaki J."/>
            <person name="Takai K."/>
            <person name="Sawayama S."/>
            <person name="Kitajima M."/>
            <person name="Okamoto A."/>
            <person name="Nakagawa S."/>
        </authorList>
    </citation>
    <scope>NUCLEOTIDE SEQUENCE [LARGE SCALE GENOMIC DNA]</scope>
    <source>
        <strain evidence="3 4">IC12</strain>
    </source>
</reference>